<evidence type="ECO:0000313" key="4">
    <source>
        <dbReference type="RefSeq" id="XP_018011325.1"/>
    </source>
</evidence>
<name>A0A8B7NCK7_HYAAZ</name>
<proteinExistence type="predicted"/>
<dbReference type="Gene3D" id="3.30.40.10">
    <property type="entry name" value="Zinc/RING finger domain, C3HC4 (zinc finger)"/>
    <property type="match status" value="1"/>
</dbReference>
<dbReference type="GO" id="GO:0000209">
    <property type="term" value="P:protein polyubiquitination"/>
    <property type="evidence" value="ECO:0007669"/>
    <property type="project" value="TreeGrafter"/>
</dbReference>
<dbReference type="Proteomes" id="UP000694843">
    <property type="component" value="Unplaced"/>
</dbReference>
<dbReference type="OMA" id="NFIKHCA"/>
<dbReference type="RefSeq" id="XP_018011325.1">
    <property type="nucleotide sequence ID" value="XM_018155836.2"/>
</dbReference>
<dbReference type="CDD" id="cd01923">
    <property type="entry name" value="cyclophilin_RING"/>
    <property type="match status" value="1"/>
</dbReference>
<feature type="compositionally biased region" description="Polar residues" evidence="1">
    <location>
        <begin position="528"/>
        <end position="538"/>
    </location>
</feature>
<accession>A0A8B7NCK7</accession>
<dbReference type="InterPro" id="IPR002130">
    <property type="entry name" value="Cyclophilin-type_PPIase_dom"/>
</dbReference>
<sequence length="538" mass="59997">MGKRQHQSDKMYLTTTEWSQFYGGYKKSSHSGARAAFRRLPLSHCCLSLVPFNHPYVDPQGNVYDLEAILPFVRKFKLNPVTGSALNEKQLVRVTFHRSSSSGGGGEGSSSSDGGVAVEYHCPVLYKPFTNNTHVVAVKTTGNVFSYEAVEQLNIRANNWRDLLTDVAFTREDIITLQDPLHLDKFNIADFYHIKNNIRLVDEESERDKTSASHRLKNVSKDAEDILAHFHATYKPDNAVHDPAQRRPDKFNAAHYSTGAVAASLTSTATSVETQHQPALLEDHVVRYARTKKKGYVSFDTNLGSVNLEIYCDTVPKTSDNFINLCLKGYYDNTIFHRCIRHFMIQGGDPTGTGKGGECCWGGAFKDEFRPQYSHKGRGVLSMANSGPDTNKSQFFITFRSCQHLDGKHSIFGRVVGGLETLKAMEAVETDNKDVPVTPIVIRKAIVFVNPFKDVDEQLAKERAADEAAAAAEQAELRGAKRARPDDNKLQPFRSGVGKFLDLNKTSLSKTEEEKAKQQKDVAKKTTKSYSFSDFSAF</sequence>
<dbReference type="GeneID" id="108668596"/>
<dbReference type="PANTHER" id="PTHR45625">
    <property type="entry name" value="PEPTIDYL-PROLYL CIS-TRANS ISOMERASE-RELATED"/>
    <property type="match status" value="1"/>
</dbReference>
<dbReference type="KEGG" id="hazt:108668596"/>
<organism evidence="3 4">
    <name type="scientific">Hyalella azteca</name>
    <name type="common">Amphipod</name>
    <dbReference type="NCBI Taxonomy" id="294128"/>
    <lineage>
        <taxon>Eukaryota</taxon>
        <taxon>Metazoa</taxon>
        <taxon>Ecdysozoa</taxon>
        <taxon>Arthropoda</taxon>
        <taxon>Crustacea</taxon>
        <taxon>Multicrustacea</taxon>
        <taxon>Malacostraca</taxon>
        <taxon>Eumalacostraca</taxon>
        <taxon>Peracarida</taxon>
        <taxon>Amphipoda</taxon>
        <taxon>Senticaudata</taxon>
        <taxon>Talitrida</taxon>
        <taxon>Talitroidea</taxon>
        <taxon>Hyalellidae</taxon>
        <taxon>Hyalella</taxon>
    </lineage>
</organism>
<dbReference type="GO" id="GO:0061630">
    <property type="term" value="F:ubiquitin protein ligase activity"/>
    <property type="evidence" value="ECO:0007669"/>
    <property type="project" value="TreeGrafter"/>
</dbReference>
<feature type="compositionally biased region" description="Basic and acidic residues" evidence="1">
    <location>
        <begin position="510"/>
        <end position="524"/>
    </location>
</feature>
<dbReference type="Pfam" id="PF04641">
    <property type="entry name" value="Rtf2"/>
    <property type="match status" value="1"/>
</dbReference>
<feature type="region of interest" description="Disordered" evidence="1">
    <location>
        <begin position="476"/>
        <end position="495"/>
    </location>
</feature>
<gene>
    <name evidence="4" type="primary">LOC108668596</name>
</gene>
<feature type="compositionally biased region" description="Basic and acidic residues" evidence="1">
    <location>
        <begin position="476"/>
        <end position="489"/>
    </location>
</feature>
<dbReference type="InterPro" id="IPR044666">
    <property type="entry name" value="Cyclophilin_A-like"/>
</dbReference>
<dbReference type="GO" id="GO:0071013">
    <property type="term" value="C:catalytic step 2 spliceosome"/>
    <property type="evidence" value="ECO:0007669"/>
    <property type="project" value="TreeGrafter"/>
</dbReference>
<keyword evidence="3" id="KW-1185">Reference proteome</keyword>
<dbReference type="InterPro" id="IPR029000">
    <property type="entry name" value="Cyclophilin-like_dom_sf"/>
</dbReference>
<dbReference type="GO" id="GO:0003755">
    <property type="term" value="F:peptidyl-prolyl cis-trans isomerase activity"/>
    <property type="evidence" value="ECO:0007669"/>
    <property type="project" value="InterPro"/>
</dbReference>
<feature type="domain" description="PPIase cyclophilin-type" evidence="2">
    <location>
        <begin position="300"/>
        <end position="447"/>
    </location>
</feature>
<protein>
    <submittedName>
        <fullName evidence="4">RING-type E3 ubiquitin-protein ligase PPIL2</fullName>
    </submittedName>
</protein>
<dbReference type="PROSITE" id="PS50072">
    <property type="entry name" value="CSA_PPIASE_2"/>
    <property type="match status" value="1"/>
</dbReference>
<dbReference type="SUPFAM" id="SSF57850">
    <property type="entry name" value="RING/U-box"/>
    <property type="match status" value="1"/>
</dbReference>
<dbReference type="Pfam" id="PF00160">
    <property type="entry name" value="Pro_isomerase"/>
    <property type="match status" value="1"/>
</dbReference>
<dbReference type="PANTHER" id="PTHR45625:SF1">
    <property type="entry name" value="RING-TYPE E3 UBIQUITIN-PROTEIN LIGASE PPIL2"/>
    <property type="match status" value="1"/>
</dbReference>
<reference evidence="4" key="1">
    <citation type="submission" date="2025-08" db="UniProtKB">
        <authorList>
            <consortium name="RefSeq"/>
        </authorList>
    </citation>
    <scope>IDENTIFICATION</scope>
    <source>
        <tissue evidence="4">Whole organism</tissue>
    </source>
</reference>
<dbReference type="Gene3D" id="2.40.100.10">
    <property type="entry name" value="Cyclophilin-like"/>
    <property type="match status" value="1"/>
</dbReference>
<dbReference type="InterPro" id="IPR013083">
    <property type="entry name" value="Znf_RING/FYVE/PHD"/>
</dbReference>
<dbReference type="OrthoDB" id="30774at2759"/>
<evidence type="ECO:0000313" key="3">
    <source>
        <dbReference type="Proteomes" id="UP000694843"/>
    </source>
</evidence>
<dbReference type="FunFam" id="2.40.100.10:FF:000018">
    <property type="entry name" value="Peptidyl-prolyl cis-trans isomerase-like 2"/>
    <property type="match status" value="1"/>
</dbReference>
<dbReference type="SUPFAM" id="SSF50891">
    <property type="entry name" value="Cyclophilin-like"/>
    <property type="match status" value="1"/>
</dbReference>
<evidence type="ECO:0000259" key="2">
    <source>
        <dbReference type="PROSITE" id="PS50072"/>
    </source>
</evidence>
<dbReference type="AlphaFoldDB" id="A0A8B7NCK7"/>
<evidence type="ECO:0000256" key="1">
    <source>
        <dbReference type="SAM" id="MobiDB-lite"/>
    </source>
</evidence>
<dbReference type="PRINTS" id="PR00153">
    <property type="entry name" value="CSAPPISMRASE"/>
</dbReference>
<feature type="region of interest" description="Disordered" evidence="1">
    <location>
        <begin position="508"/>
        <end position="538"/>
    </location>
</feature>